<dbReference type="EMBL" id="JBIWXY010000002">
    <property type="protein sequence ID" value="MFJ5447005.1"/>
    <property type="molecule type" value="Genomic_DNA"/>
</dbReference>
<dbReference type="RefSeq" id="WP_400883315.1">
    <property type="nucleotide sequence ID" value="NZ_JBIWXY010000002.1"/>
</dbReference>
<feature type="transmembrane region" description="Helical" evidence="2">
    <location>
        <begin position="468"/>
        <end position="486"/>
    </location>
</feature>
<feature type="region of interest" description="Disordered" evidence="1">
    <location>
        <begin position="256"/>
        <end position="333"/>
    </location>
</feature>
<feature type="signal peptide" evidence="3">
    <location>
        <begin position="1"/>
        <end position="22"/>
    </location>
</feature>
<keyword evidence="5" id="KW-1185">Reference proteome</keyword>
<keyword evidence="2" id="KW-0472">Membrane</keyword>
<organism evidence="4 5">
    <name type="scientific">Methylobacillus methanolivorans</name>
    <dbReference type="NCBI Taxonomy" id="1848927"/>
    <lineage>
        <taxon>Bacteria</taxon>
        <taxon>Pseudomonadati</taxon>
        <taxon>Pseudomonadota</taxon>
        <taxon>Betaproteobacteria</taxon>
        <taxon>Nitrosomonadales</taxon>
        <taxon>Methylophilaceae</taxon>
        <taxon>Methylobacillus</taxon>
    </lineage>
</organism>
<keyword evidence="2" id="KW-0812">Transmembrane</keyword>
<feature type="region of interest" description="Disordered" evidence="1">
    <location>
        <begin position="197"/>
        <end position="227"/>
    </location>
</feature>
<dbReference type="Proteomes" id="UP001617669">
    <property type="component" value="Unassembled WGS sequence"/>
</dbReference>
<feature type="compositionally biased region" description="Acidic residues" evidence="1">
    <location>
        <begin position="206"/>
        <end position="217"/>
    </location>
</feature>
<protein>
    <submittedName>
        <fullName evidence="4">Virulence factor TspB C-terminal domain-related protein</fullName>
    </submittedName>
</protein>
<feature type="compositionally biased region" description="Low complexity" evidence="1">
    <location>
        <begin position="288"/>
        <end position="302"/>
    </location>
</feature>
<evidence type="ECO:0000256" key="1">
    <source>
        <dbReference type="SAM" id="MobiDB-lite"/>
    </source>
</evidence>
<evidence type="ECO:0000256" key="2">
    <source>
        <dbReference type="SAM" id="Phobius"/>
    </source>
</evidence>
<gene>
    <name evidence="4" type="ORF">ACIKP9_12255</name>
</gene>
<accession>A0ABW8GSK4</accession>
<evidence type="ECO:0000313" key="4">
    <source>
        <dbReference type="EMBL" id="MFJ5447005.1"/>
    </source>
</evidence>
<evidence type="ECO:0000313" key="5">
    <source>
        <dbReference type="Proteomes" id="UP001617669"/>
    </source>
</evidence>
<feature type="compositionally biased region" description="Pro residues" evidence="1">
    <location>
        <begin position="278"/>
        <end position="287"/>
    </location>
</feature>
<comment type="caution">
    <text evidence="4">The sequence shown here is derived from an EMBL/GenBank/DDBJ whole genome shotgun (WGS) entry which is preliminary data.</text>
</comment>
<reference evidence="4 5" key="1">
    <citation type="submission" date="2024-11" db="EMBL/GenBank/DDBJ databases">
        <authorList>
            <person name="Kaparullina E.N."/>
            <person name="Delegan Y.A."/>
            <person name="Doronina N.V."/>
        </authorList>
    </citation>
    <scope>NUCLEOTIDE SEQUENCE [LARGE SCALE GENOMIC DNA]</scope>
    <source>
        <strain evidence="4 5">7sh_L</strain>
    </source>
</reference>
<evidence type="ECO:0000256" key="3">
    <source>
        <dbReference type="SAM" id="SignalP"/>
    </source>
</evidence>
<feature type="chain" id="PRO_5046283997" evidence="3">
    <location>
        <begin position="23"/>
        <end position="488"/>
    </location>
</feature>
<dbReference type="NCBIfam" id="NF041109">
    <property type="entry name" value="VF_TspB_C_term"/>
    <property type="match status" value="1"/>
</dbReference>
<feature type="compositionally biased region" description="Low complexity" evidence="1">
    <location>
        <begin position="313"/>
        <end position="327"/>
    </location>
</feature>
<keyword evidence="2" id="KW-1133">Transmembrane helix</keyword>
<proteinExistence type="predicted"/>
<name>A0ABW8GSK4_9PROT</name>
<keyword evidence="3" id="KW-0732">Signal</keyword>
<sequence length="488" mass="51442">MDTVQRLILVVLLLLLAPMVHADTVNANKTYATSSGSYSRDTPELSCAAAVGTSGWIYTGIQQTVFYPQRPVYNCLGTSNGFPGNYHSVSENYNCTGIGGTMAYKDGLSSPALFPMTCINVTPCPTGQVRQADGSCKTPTVCTPGCNGVCGTEQPLTARGTLSCFNGCYYSLGDAWGLVVSNDNNGKPVKTWWTDVEDNTGVPCDAPEDEQPDGAEDAPEKQDLPDPCPECDCAKKGMTWGSYTTNGTTTVMCLKPGTPGGKPVDIAPKPTVKTETPAPTPENPNPEPTTTITPSPVITITPGSGAGSQPTVTETTTNPDGSTTSTSEPQEAYCQKNPNAKVCKDADKEEGKGTWGGGCGSWECEGDAANCAMARKIHQDRCDDVEGMQQFENAATQGQRLLHGENDEDVTAYLNREGDGNRTVNVGSLVSDAGPYSFGASCISDVQFSIGGHSVSVPFSKICPYLEMIGYFLLAAAYLAALRIVGLI</sequence>